<dbReference type="OrthoDB" id="13453at2"/>
<dbReference type="SUPFAM" id="SSF48498">
    <property type="entry name" value="Tetracyclin repressor-like, C-terminal domain"/>
    <property type="match status" value="1"/>
</dbReference>
<gene>
    <name evidence="4" type="ordered locus">Desde_3900</name>
</gene>
<evidence type="ECO:0000313" key="5">
    <source>
        <dbReference type="Proteomes" id="UP000006053"/>
    </source>
</evidence>
<dbReference type="STRING" id="756499.Desde_3900"/>
<name>I4ADY2_DESDJ</name>
<feature type="DNA-binding region" description="H-T-H motif" evidence="2">
    <location>
        <begin position="29"/>
        <end position="48"/>
    </location>
</feature>
<dbReference type="PROSITE" id="PS01081">
    <property type="entry name" value="HTH_TETR_1"/>
    <property type="match status" value="1"/>
</dbReference>
<evidence type="ECO:0000259" key="3">
    <source>
        <dbReference type="PROSITE" id="PS50977"/>
    </source>
</evidence>
<dbReference type="EMBL" id="CP003348">
    <property type="protein sequence ID" value="AFM02167.1"/>
    <property type="molecule type" value="Genomic_DNA"/>
</dbReference>
<dbReference type="Gene3D" id="1.10.357.10">
    <property type="entry name" value="Tetracycline Repressor, domain 2"/>
    <property type="match status" value="1"/>
</dbReference>
<dbReference type="GO" id="GO:0003677">
    <property type="term" value="F:DNA binding"/>
    <property type="evidence" value="ECO:0007669"/>
    <property type="project" value="UniProtKB-UniRule"/>
</dbReference>
<dbReference type="InterPro" id="IPR001647">
    <property type="entry name" value="HTH_TetR"/>
</dbReference>
<dbReference type="RefSeq" id="WP_014795639.1">
    <property type="nucleotide sequence ID" value="NC_018017.1"/>
</dbReference>
<proteinExistence type="predicted"/>
<dbReference type="InterPro" id="IPR036271">
    <property type="entry name" value="Tet_transcr_reg_TetR-rel_C_sf"/>
</dbReference>
<dbReference type="PRINTS" id="PR00455">
    <property type="entry name" value="HTHTETR"/>
</dbReference>
<dbReference type="KEGG" id="ddh:Desde_3900"/>
<dbReference type="InterPro" id="IPR013570">
    <property type="entry name" value="Tscrpt_reg_YsiA_C"/>
</dbReference>
<protein>
    <submittedName>
        <fullName evidence="4">Transcriptional regulator</fullName>
    </submittedName>
</protein>
<dbReference type="InterPro" id="IPR009057">
    <property type="entry name" value="Homeodomain-like_sf"/>
</dbReference>
<keyword evidence="1 2" id="KW-0238">DNA-binding</keyword>
<sequence>MDINLIHRKESLVIMAISLINEKGFQGLSTREVAKREGVSEATIFKHFKSKHELVLAVLEHSSQYDNALSESALKKDLTPKEKILHLIDSHMTYCENYPEITAIFLAYSGLLYEKELRDKVMDIISRRLKTIQSLIKSSIEIGELNPSVYSESLANIILGMIQQIILEWRMAGFSFSLREYTITSATMLLDAFTATHESKS</sequence>
<dbReference type="Pfam" id="PF00440">
    <property type="entry name" value="TetR_N"/>
    <property type="match status" value="1"/>
</dbReference>
<accession>I4ADY2</accession>
<dbReference type="AlphaFoldDB" id="I4ADY2"/>
<dbReference type="InterPro" id="IPR050624">
    <property type="entry name" value="HTH-type_Tx_Regulator"/>
</dbReference>
<evidence type="ECO:0000256" key="1">
    <source>
        <dbReference type="ARBA" id="ARBA00023125"/>
    </source>
</evidence>
<feature type="domain" description="HTH tetR-type" evidence="3">
    <location>
        <begin position="6"/>
        <end position="66"/>
    </location>
</feature>
<dbReference type="SUPFAM" id="SSF46689">
    <property type="entry name" value="Homeodomain-like"/>
    <property type="match status" value="1"/>
</dbReference>
<dbReference type="PANTHER" id="PTHR43479:SF11">
    <property type="entry name" value="ACREF_ENVCD OPERON REPRESSOR-RELATED"/>
    <property type="match status" value="1"/>
</dbReference>
<keyword evidence="5" id="KW-1185">Reference proteome</keyword>
<dbReference type="Proteomes" id="UP000006053">
    <property type="component" value="Chromosome"/>
</dbReference>
<dbReference type="PROSITE" id="PS50977">
    <property type="entry name" value="HTH_TETR_2"/>
    <property type="match status" value="1"/>
</dbReference>
<dbReference type="eggNOG" id="COG1309">
    <property type="taxonomic scope" value="Bacteria"/>
</dbReference>
<dbReference type="Pfam" id="PF08359">
    <property type="entry name" value="TetR_C_4"/>
    <property type="match status" value="1"/>
</dbReference>
<evidence type="ECO:0000313" key="4">
    <source>
        <dbReference type="EMBL" id="AFM02167.1"/>
    </source>
</evidence>
<dbReference type="Gene3D" id="1.10.10.60">
    <property type="entry name" value="Homeodomain-like"/>
    <property type="match status" value="1"/>
</dbReference>
<dbReference type="InterPro" id="IPR023772">
    <property type="entry name" value="DNA-bd_HTH_TetR-type_CS"/>
</dbReference>
<evidence type="ECO:0000256" key="2">
    <source>
        <dbReference type="PROSITE-ProRule" id="PRU00335"/>
    </source>
</evidence>
<reference evidence="5" key="1">
    <citation type="submission" date="2012-06" db="EMBL/GenBank/DDBJ databases">
        <title>Complete sequence of Desulfitobacterium dehalogenans ATCC 51507.</title>
        <authorList>
            <person name="Lucas S."/>
            <person name="Han J."/>
            <person name="Lapidus A."/>
            <person name="Cheng J.-F."/>
            <person name="Goodwin L."/>
            <person name="Pitluck S."/>
            <person name="Peters L."/>
            <person name="Ovchinnikova G."/>
            <person name="Teshima H."/>
            <person name="Detter J.C."/>
            <person name="Han C."/>
            <person name="Tapia R."/>
            <person name="Land M."/>
            <person name="Hauser L."/>
            <person name="Kyrpides N."/>
            <person name="Ivanova N."/>
            <person name="Pagani I."/>
            <person name="Kruse T."/>
            <person name="de Vos W.M."/>
            <person name="Smidt H."/>
            <person name="Woyke T."/>
        </authorList>
    </citation>
    <scope>NUCLEOTIDE SEQUENCE [LARGE SCALE GENOMIC DNA]</scope>
    <source>
        <strain evidence="5">ATCC 51507 / DSM 9161 / JW/IU-DC1</strain>
    </source>
</reference>
<reference evidence="4 5" key="2">
    <citation type="journal article" date="2015" name="J. Bacteriol.">
        <title>Genomic, proteomic, and biochemical analysis of the organohalide respiratory pathway in Desulfitobacterium dehalogenans.</title>
        <authorList>
            <person name="Kruse T."/>
            <person name="van de Pas B.A."/>
            <person name="Atteia A."/>
            <person name="Krab K."/>
            <person name="Hagen W.R."/>
            <person name="Goodwin L."/>
            <person name="Chain P."/>
            <person name="Boeren S."/>
            <person name="Maphosa F."/>
            <person name="Schraa G."/>
            <person name="de Vos W.M."/>
            <person name="van der Oost J."/>
            <person name="Smidt H."/>
            <person name="Stams A.J."/>
        </authorList>
    </citation>
    <scope>NUCLEOTIDE SEQUENCE [LARGE SCALE GENOMIC DNA]</scope>
    <source>
        <strain evidence="5">ATCC 51507 / DSM 9161 / JW/IU-DC1</strain>
    </source>
</reference>
<organism evidence="4 5">
    <name type="scientific">Desulfitobacterium dehalogenans (strain ATCC 51507 / DSM 9161 / JW/IU-DC1)</name>
    <dbReference type="NCBI Taxonomy" id="756499"/>
    <lineage>
        <taxon>Bacteria</taxon>
        <taxon>Bacillati</taxon>
        <taxon>Bacillota</taxon>
        <taxon>Clostridia</taxon>
        <taxon>Eubacteriales</taxon>
        <taxon>Desulfitobacteriaceae</taxon>
        <taxon>Desulfitobacterium</taxon>
    </lineage>
</organism>
<dbReference type="PANTHER" id="PTHR43479">
    <property type="entry name" value="ACREF/ENVCD OPERON REPRESSOR-RELATED"/>
    <property type="match status" value="1"/>
</dbReference>
<dbReference type="HOGENOM" id="CLU_069356_12_3_9"/>